<dbReference type="CDD" id="cd04301">
    <property type="entry name" value="NAT_SF"/>
    <property type="match status" value="1"/>
</dbReference>
<evidence type="ECO:0000256" key="1">
    <source>
        <dbReference type="SAM" id="MobiDB-lite"/>
    </source>
</evidence>
<gene>
    <name evidence="4" type="ORF">Ptr86124_012011</name>
    <name evidence="3" type="ORF">PtrM4_044960</name>
</gene>
<evidence type="ECO:0000313" key="3">
    <source>
        <dbReference type="EMBL" id="KAF7565062.1"/>
    </source>
</evidence>
<keyword evidence="6" id="KW-1185">Reference proteome</keyword>
<name>A0A2W1GAS4_9PLEO</name>
<feature type="domain" description="N-acetyltransferase" evidence="2">
    <location>
        <begin position="107"/>
        <end position="254"/>
    </location>
</feature>
<dbReference type="PANTHER" id="PTHR42791:SF2">
    <property type="entry name" value="N-ACETYLTRANSFERASE DOMAIN-CONTAINING PROTEIN"/>
    <property type="match status" value="1"/>
</dbReference>
<dbReference type="EMBL" id="NQIK02000010">
    <property type="protein sequence ID" value="KAF7565062.1"/>
    <property type="molecule type" value="Genomic_DNA"/>
</dbReference>
<dbReference type="PROSITE" id="PS51186">
    <property type="entry name" value="GNAT"/>
    <property type="match status" value="1"/>
</dbReference>
<dbReference type="Pfam" id="PF00583">
    <property type="entry name" value="Acetyltransf_1"/>
    <property type="match status" value="1"/>
</dbReference>
<dbReference type="Gene3D" id="3.40.630.30">
    <property type="match status" value="1"/>
</dbReference>
<evidence type="ECO:0000313" key="4">
    <source>
        <dbReference type="EMBL" id="KAI1509055.1"/>
    </source>
</evidence>
<reference evidence="4" key="2">
    <citation type="submission" date="2021-05" db="EMBL/GenBank/DDBJ databases">
        <authorList>
            <person name="Moolhuijzen P.M."/>
            <person name="Moffat C.S."/>
        </authorList>
    </citation>
    <scope>NUCLEOTIDE SEQUENCE</scope>
    <source>
        <strain evidence="4">86-124</strain>
    </source>
</reference>
<dbReference type="EMBL" id="NRDI02000022">
    <property type="protein sequence ID" value="KAI1509055.1"/>
    <property type="molecule type" value="Genomic_DNA"/>
</dbReference>
<dbReference type="Proteomes" id="UP000245464">
    <property type="component" value="Chromosome 10"/>
</dbReference>
<dbReference type="InterPro" id="IPR052523">
    <property type="entry name" value="Trichothecene_AcTrans"/>
</dbReference>
<reference evidence="6" key="4">
    <citation type="journal article" date="2022" name="Microb. Genom.">
        <title>A global pangenome for the wheat fungal pathogen Pyrenophora tritici-repentis and prediction of effector protein structural homology.</title>
        <authorList>
            <person name="Moolhuijzen P.M."/>
            <person name="See P.T."/>
            <person name="Shi G."/>
            <person name="Powell H.R."/>
            <person name="Cockram J."/>
            <person name="Jorgensen L.N."/>
            <person name="Benslimane H."/>
            <person name="Strelkov S.E."/>
            <person name="Turner J."/>
            <person name="Liu Z."/>
            <person name="Moffat C.S."/>
        </authorList>
    </citation>
    <scope>NUCLEOTIDE SEQUENCE [LARGE SCALE GENOMIC DNA]</scope>
</reference>
<reference evidence="3" key="1">
    <citation type="journal article" date="2018" name="BMC Genomics">
        <title>Comparative genomics of the wheat fungal pathogen Pyrenophora tritici-repentis reveals chromosomal variations and genome plasticity.</title>
        <authorList>
            <person name="Moolhuijzen P."/>
            <person name="See P.T."/>
            <person name="Hane J.K."/>
            <person name="Shi G."/>
            <person name="Liu Z."/>
            <person name="Oliver R.P."/>
            <person name="Moffat C.S."/>
        </authorList>
    </citation>
    <scope>NUCLEOTIDE SEQUENCE [LARGE SCALE GENOMIC DNA]</scope>
    <source>
        <strain evidence="3">M4</strain>
    </source>
</reference>
<dbReference type="PANTHER" id="PTHR42791">
    <property type="entry name" value="GNAT FAMILY ACETYLTRANSFERASE"/>
    <property type="match status" value="1"/>
</dbReference>
<protein>
    <submittedName>
        <fullName evidence="3 4">Acetyltransferase</fullName>
    </submittedName>
</protein>
<dbReference type="SUPFAM" id="SSF55729">
    <property type="entry name" value="Acyl-CoA N-acyltransferases (Nat)"/>
    <property type="match status" value="1"/>
</dbReference>
<dbReference type="InterPro" id="IPR016181">
    <property type="entry name" value="Acyl_CoA_acyltransferase"/>
</dbReference>
<evidence type="ECO:0000259" key="2">
    <source>
        <dbReference type="PROSITE" id="PS51186"/>
    </source>
</evidence>
<comment type="caution">
    <text evidence="3">The sequence shown here is derived from an EMBL/GenBank/DDBJ whole genome shotgun (WGS) entry which is preliminary data.</text>
</comment>
<dbReference type="OrthoDB" id="196847at2759"/>
<keyword evidence="3" id="KW-0808">Transferase</keyword>
<sequence length="267" mass="30203">MAQQKAAFIKVPTEQTDGFQSMPTEPSNRLPDTDLRTEICTETDALKIAEAFYICFPAEWWAQKEPIELRPAEHLRHALLAKRLLPAFKYAHIVFVKAVLVATGETIGVAGWSLPSNPDVHNLFRRSAVEHYGWQTLLGWSDAEVEEMWAHVAPDWNSEIEKDDDRRREVMDGKPHWYLAPLLVWPEYQGRGVGSRLMRWAIEKADATVPATPMYLECMPSARAVYLHLGFETVDGCRMVRRGPGVTGMAESAEERDVQNTGEKLGV</sequence>
<dbReference type="AlphaFoldDB" id="A0A2W1GAS4"/>
<organism evidence="3 5">
    <name type="scientific">Pyrenophora tritici-repentis</name>
    <dbReference type="NCBI Taxonomy" id="45151"/>
    <lineage>
        <taxon>Eukaryota</taxon>
        <taxon>Fungi</taxon>
        <taxon>Dikarya</taxon>
        <taxon>Ascomycota</taxon>
        <taxon>Pezizomycotina</taxon>
        <taxon>Dothideomycetes</taxon>
        <taxon>Pleosporomycetidae</taxon>
        <taxon>Pleosporales</taxon>
        <taxon>Pleosporineae</taxon>
        <taxon>Pleosporaceae</taxon>
        <taxon>Pyrenophora</taxon>
    </lineage>
</organism>
<dbReference type="Proteomes" id="UP000249757">
    <property type="component" value="Unassembled WGS sequence"/>
</dbReference>
<reference evidence="4" key="3">
    <citation type="journal article" date="2022" name="bioRxiv">
        <title>A global pangenome for the wheat fungal pathogen Pyrenophora tritici-repentis and prediction of effector protein structural homology.</title>
        <authorList>
            <person name="Moolhuijzen P."/>
            <person name="See P.T."/>
            <person name="Shi G."/>
            <person name="Powell H.R."/>
            <person name="Cockram J."/>
            <person name="Jorgensen L.N."/>
            <person name="Benslimane H."/>
            <person name="Strelkov S.E."/>
            <person name="Turner J."/>
            <person name="Liu Z."/>
            <person name="Moffat C.S."/>
        </authorList>
    </citation>
    <scope>NUCLEOTIDE SEQUENCE</scope>
    <source>
        <strain evidence="4">86-124</strain>
    </source>
</reference>
<dbReference type="InterPro" id="IPR000182">
    <property type="entry name" value="GNAT_dom"/>
</dbReference>
<proteinExistence type="predicted"/>
<dbReference type="GO" id="GO:0016747">
    <property type="term" value="F:acyltransferase activity, transferring groups other than amino-acyl groups"/>
    <property type="evidence" value="ECO:0007669"/>
    <property type="project" value="InterPro"/>
</dbReference>
<evidence type="ECO:0000313" key="5">
    <source>
        <dbReference type="Proteomes" id="UP000245464"/>
    </source>
</evidence>
<accession>A0A2W1GAS4</accession>
<evidence type="ECO:0000313" key="6">
    <source>
        <dbReference type="Proteomes" id="UP000249757"/>
    </source>
</evidence>
<feature type="region of interest" description="Disordered" evidence="1">
    <location>
        <begin position="247"/>
        <end position="267"/>
    </location>
</feature>